<accession>A0A8S9PXZ1</accession>
<evidence type="ECO:0000256" key="1">
    <source>
        <dbReference type="SAM" id="MobiDB-lite"/>
    </source>
</evidence>
<dbReference type="AlphaFoldDB" id="A0A8S9PXZ1"/>
<organism evidence="2 3">
    <name type="scientific">Brassica cretica</name>
    <name type="common">Mustard</name>
    <dbReference type="NCBI Taxonomy" id="69181"/>
    <lineage>
        <taxon>Eukaryota</taxon>
        <taxon>Viridiplantae</taxon>
        <taxon>Streptophyta</taxon>
        <taxon>Embryophyta</taxon>
        <taxon>Tracheophyta</taxon>
        <taxon>Spermatophyta</taxon>
        <taxon>Magnoliopsida</taxon>
        <taxon>eudicotyledons</taxon>
        <taxon>Gunneridae</taxon>
        <taxon>Pentapetalae</taxon>
        <taxon>rosids</taxon>
        <taxon>malvids</taxon>
        <taxon>Brassicales</taxon>
        <taxon>Brassicaceae</taxon>
        <taxon>Brassiceae</taxon>
        <taxon>Brassica</taxon>
    </lineage>
</organism>
<comment type="caution">
    <text evidence="2">The sequence shown here is derived from an EMBL/GenBank/DDBJ whole genome shotgun (WGS) entry which is preliminary data.</text>
</comment>
<feature type="region of interest" description="Disordered" evidence="1">
    <location>
        <begin position="66"/>
        <end position="89"/>
    </location>
</feature>
<name>A0A8S9PXZ1_BRACR</name>
<gene>
    <name evidence="2" type="ORF">F2Q69_00048141</name>
</gene>
<evidence type="ECO:0000313" key="3">
    <source>
        <dbReference type="Proteomes" id="UP000712600"/>
    </source>
</evidence>
<evidence type="ECO:0000313" key="2">
    <source>
        <dbReference type="EMBL" id="KAF3524650.1"/>
    </source>
</evidence>
<dbReference type="EMBL" id="QGKX02001347">
    <property type="protein sequence ID" value="KAF3524650.1"/>
    <property type="molecule type" value="Genomic_DNA"/>
</dbReference>
<sequence length="104" mass="11351">MIASKLTPIKTQGDPWSLAYHSCDRLSSTNKQSSASIEESVTWKQLLILQTFSGSGMSEGAMRNQLTSLSFGNPPSLTDSKSLQASERRNIPTESHLSCGLYQV</sequence>
<protein>
    <submittedName>
        <fullName evidence="2">Uncharacterized protein</fullName>
    </submittedName>
</protein>
<proteinExistence type="predicted"/>
<feature type="compositionally biased region" description="Polar residues" evidence="1">
    <location>
        <begin position="66"/>
        <end position="85"/>
    </location>
</feature>
<dbReference type="Proteomes" id="UP000712600">
    <property type="component" value="Unassembled WGS sequence"/>
</dbReference>
<reference evidence="2" key="1">
    <citation type="submission" date="2019-12" db="EMBL/GenBank/DDBJ databases">
        <title>Genome sequencing and annotation of Brassica cretica.</title>
        <authorList>
            <person name="Studholme D.J."/>
            <person name="Sarris P."/>
        </authorList>
    </citation>
    <scope>NUCLEOTIDE SEQUENCE</scope>
    <source>
        <strain evidence="2">PFS-109/04</strain>
        <tissue evidence="2">Leaf</tissue>
    </source>
</reference>